<gene>
    <name evidence="2" type="ordered locus">Calag_0202</name>
</gene>
<accession>L0A983</accession>
<dbReference type="AlphaFoldDB" id="L0A983"/>
<evidence type="ECO:0000256" key="1">
    <source>
        <dbReference type="ARBA" id="ARBA00022723"/>
    </source>
</evidence>
<dbReference type="eggNOG" id="arCOG01890">
    <property type="taxonomic scope" value="Archaea"/>
</dbReference>
<protein>
    <submittedName>
        <fullName evidence="2">Leucyl aminopeptidase (Aminopeptidase T)</fullName>
    </submittedName>
</protein>
<organism evidence="2 3">
    <name type="scientific">Caldisphaera lagunensis (strain DSM 15908 / JCM 11604 / ANMR 0165 / IC-154)</name>
    <dbReference type="NCBI Taxonomy" id="1056495"/>
    <lineage>
        <taxon>Archaea</taxon>
        <taxon>Thermoproteota</taxon>
        <taxon>Thermoprotei</taxon>
        <taxon>Acidilobales</taxon>
        <taxon>Caldisphaeraceae</taxon>
        <taxon>Caldisphaera</taxon>
    </lineage>
</organism>
<dbReference type="GO" id="GO:0004177">
    <property type="term" value="F:aminopeptidase activity"/>
    <property type="evidence" value="ECO:0007669"/>
    <property type="project" value="UniProtKB-KW"/>
</dbReference>
<dbReference type="SUPFAM" id="SSF144052">
    <property type="entry name" value="Thermophilic metalloprotease-like"/>
    <property type="match status" value="1"/>
</dbReference>
<proteinExistence type="predicted"/>
<dbReference type="InterPro" id="IPR052170">
    <property type="entry name" value="M29_Exopeptidase"/>
</dbReference>
<dbReference type="EMBL" id="CP003378">
    <property type="protein sequence ID" value="AFZ69984.1"/>
    <property type="molecule type" value="Genomic_DNA"/>
</dbReference>
<name>L0A983_CALLD</name>
<dbReference type="Proteomes" id="UP000010469">
    <property type="component" value="Chromosome"/>
</dbReference>
<dbReference type="GO" id="GO:0046872">
    <property type="term" value="F:metal ion binding"/>
    <property type="evidence" value="ECO:0007669"/>
    <property type="project" value="UniProtKB-KW"/>
</dbReference>
<keyword evidence="2" id="KW-0645">Protease</keyword>
<keyword evidence="3" id="KW-1185">Reference proteome</keyword>
<dbReference type="PANTHER" id="PTHR34448:SF1">
    <property type="entry name" value="BLL6088 PROTEIN"/>
    <property type="match status" value="1"/>
</dbReference>
<dbReference type="RefSeq" id="WP_015231882.1">
    <property type="nucleotide sequence ID" value="NC_019791.1"/>
</dbReference>
<dbReference type="InterPro" id="IPR058739">
    <property type="entry name" value="NicX"/>
</dbReference>
<reference evidence="3" key="1">
    <citation type="submission" date="2012-03" db="EMBL/GenBank/DDBJ databases">
        <title>Complete genome of Caldisphaera lagunensis DSM 15908.</title>
        <authorList>
            <person name="Lucas S."/>
            <person name="Copeland A."/>
            <person name="Lapidus A."/>
            <person name="Glavina del Rio T."/>
            <person name="Dalin E."/>
            <person name="Tice H."/>
            <person name="Bruce D."/>
            <person name="Goodwin L."/>
            <person name="Pitluck S."/>
            <person name="Peters L."/>
            <person name="Mikhailova N."/>
            <person name="Teshima H."/>
            <person name="Kyrpides N."/>
            <person name="Mavromatis K."/>
            <person name="Ivanova N."/>
            <person name="Brettin T."/>
            <person name="Detter J.C."/>
            <person name="Han C."/>
            <person name="Larimer F."/>
            <person name="Land M."/>
            <person name="Hauser L."/>
            <person name="Markowitz V."/>
            <person name="Cheng J.-F."/>
            <person name="Hugenholtz P."/>
            <person name="Woyke T."/>
            <person name="Wu D."/>
            <person name="Spring S."/>
            <person name="Schroeder M."/>
            <person name="Brambilla E."/>
            <person name="Klenk H.-P."/>
            <person name="Eisen J.A."/>
        </authorList>
    </citation>
    <scope>NUCLEOTIDE SEQUENCE [LARGE SCALE GENOMIC DNA]</scope>
    <source>
        <strain evidence="3">DSM 15908 / JCM 11604 / IC-154</strain>
    </source>
</reference>
<dbReference type="HOGENOM" id="CLU_062630_0_0_2"/>
<dbReference type="InParanoid" id="L0A983"/>
<keyword evidence="2" id="KW-0378">Hydrolase</keyword>
<dbReference type="OrthoDB" id="371826at2157"/>
<keyword evidence="1" id="KW-0479">Metal-binding</keyword>
<evidence type="ECO:0000313" key="3">
    <source>
        <dbReference type="Proteomes" id="UP000010469"/>
    </source>
</evidence>
<dbReference type="GeneID" id="14211462"/>
<dbReference type="KEGG" id="clg:Calag_0202"/>
<dbReference type="PANTHER" id="PTHR34448">
    <property type="entry name" value="AMINOPEPTIDASE"/>
    <property type="match status" value="1"/>
</dbReference>
<evidence type="ECO:0000313" key="2">
    <source>
        <dbReference type="EMBL" id="AFZ69984.1"/>
    </source>
</evidence>
<dbReference type="STRING" id="1056495.Calag_0202"/>
<sequence length="350" mass="38936">MTAELSKLSIEVSFSAYKLVKDILKVEPGEEVIITADTRSDMNVVNETAKAVKLLSGKPLIVVFESPPEVGHAAEKYIPVSSLSSLMESPDVWIEFNKSWLLYSKVYEKAISNGKTRYMCLVGMDSDMMVRTIGRVDIKKIFELQNKLAEITKKSSKMRITNPNGMEVTFSNDPERPVLVEGEVNGPGEYMLLGQVDWAPIEDSIEGTIVFDGSVWPPESLGLLKSPIKLHLEKGYIKEIEGGYEAKIYERWLKSLNDRNMFRVAHISYGVNPGAKLTGNILEDERIFGAVEWGLGNQSQTFKGKLGSAISHSDGISLYPTVWVDTTKLIENGNFVHEDLKTIINSLIVG</sequence>
<dbReference type="Pfam" id="PF26233">
    <property type="entry name" value="NicX"/>
    <property type="match status" value="1"/>
</dbReference>
<keyword evidence="2" id="KW-0031">Aminopeptidase</keyword>